<dbReference type="InterPro" id="IPR014722">
    <property type="entry name" value="Rib_uL2_dom2"/>
</dbReference>
<dbReference type="PROSITE" id="PS01108">
    <property type="entry name" value="RIBOSOMAL_L24"/>
    <property type="match status" value="1"/>
</dbReference>
<dbReference type="InterPro" id="IPR005824">
    <property type="entry name" value="KOW"/>
</dbReference>
<keyword evidence="2" id="KW-0689">Ribosomal protein</keyword>
<dbReference type="PANTHER" id="PTHR12903">
    <property type="entry name" value="MITOCHONDRIAL RIBOSOMAL PROTEIN L24"/>
    <property type="match status" value="1"/>
</dbReference>
<sequence length="280" mass="33123">MTTLTKVLLRASNKYTELGYNRHMPKSYVERVTQAVPRRVYDNRFGAPAITRWRLHPDDVEHGEFRPWEQKAVNNTLTKVRDYHKHKLMQKYHQRGLPQQRIPDELWTMLKGDLVQVMIGKDKGKKGKIAYIVKERNWVFVEGLHMKRTISDDLERMKKMGVQQFPSLREQPLDVAKGEVMLVDPKDEQPCEAEWVLNEDQSDYIRVSKESGVEIPIPSIAFQTYEYNDPKTYREVELKDTSVELTLERTYKPSLSTFEEDISKEQGIDERRTLKPTYWY</sequence>
<evidence type="ECO:0000313" key="8">
    <source>
        <dbReference type="Proteomes" id="UP000887566"/>
    </source>
</evidence>
<evidence type="ECO:0000256" key="2">
    <source>
        <dbReference type="ARBA" id="ARBA00022980"/>
    </source>
</evidence>
<feature type="domain" description="Large ribosomal subunit protein uL24 C-terminal" evidence="7">
    <location>
        <begin position="169"/>
        <end position="215"/>
    </location>
</feature>
<dbReference type="GO" id="GO:0003735">
    <property type="term" value="F:structural constituent of ribosome"/>
    <property type="evidence" value="ECO:0007669"/>
    <property type="project" value="InterPro"/>
</dbReference>
<dbReference type="WBParaSite" id="PSAMB.scaffold9206size5238.g32243.t1">
    <property type="protein sequence ID" value="PSAMB.scaffold9206size5238.g32243.t1"/>
    <property type="gene ID" value="PSAMB.scaffold9206size5238.g32243"/>
</dbReference>
<dbReference type="Gene3D" id="2.30.30.30">
    <property type="match status" value="1"/>
</dbReference>
<keyword evidence="3" id="KW-0687">Ribonucleoprotein</keyword>
<dbReference type="InterPro" id="IPR057264">
    <property type="entry name" value="Ribosomal_uL24_C"/>
</dbReference>
<evidence type="ECO:0000256" key="4">
    <source>
        <dbReference type="ARBA" id="ARBA00035283"/>
    </source>
</evidence>
<evidence type="ECO:0000256" key="5">
    <source>
        <dbReference type="ARBA" id="ARBA00035357"/>
    </source>
</evidence>
<dbReference type="Pfam" id="PF00467">
    <property type="entry name" value="KOW"/>
    <property type="match status" value="1"/>
</dbReference>
<name>A0A914XKP4_9BILA</name>
<feature type="domain" description="KOW" evidence="6">
    <location>
        <begin position="111"/>
        <end position="142"/>
    </location>
</feature>
<comment type="similarity">
    <text evidence="1">Belongs to the universal ribosomal protein uL24 family.</text>
</comment>
<evidence type="ECO:0000259" key="7">
    <source>
        <dbReference type="Pfam" id="PF17136"/>
    </source>
</evidence>
<proteinExistence type="inferred from homology"/>
<organism evidence="8 9">
    <name type="scientific">Plectus sambesii</name>
    <dbReference type="NCBI Taxonomy" id="2011161"/>
    <lineage>
        <taxon>Eukaryota</taxon>
        <taxon>Metazoa</taxon>
        <taxon>Ecdysozoa</taxon>
        <taxon>Nematoda</taxon>
        <taxon>Chromadorea</taxon>
        <taxon>Plectida</taxon>
        <taxon>Plectina</taxon>
        <taxon>Plectoidea</taxon>
        <taxon>Plectidae</taxon>
        <taxon>Plectus</taxon>
    </lineage>
</organism>
<evidence type="ECO:0000256" key="1">
    <source>
        <dbReference type="ARBA" id="ARBA00010618"/>
    </source>
</evidence>
<dbReference type="SUPFAM" id="SSF50104">
    <property type="entry name" value="Translation proteins SH3-like domain"/>
    <property type="match status" value="1"/>
</dbReference>
<accession>A0A914XKP4</accession>
<evidence type="ECO:0000256" key="3">
    <source>
        <dbReference type="ARBA" id="ARBA00023274"/>
    </source>
</evidence>
<dbReference type="Proteomes" id="UP000887566">
    <property type="component" value="Unplaced"/>
</dbReference>
<dbReference type="Pfam" id="PF17136">
    <property type="entry name" value="ribosomal_L24"/>
    <property type="match status" value="1"/>
</dbReference>
<dbReference type="InterPro" id="IPR003256">
    <property type="entry name" value="Ribosomal_uL24"/>
</dbReference>
<dbReference type="GO" id="GO:0006412">
    <property type="term" value="P:translation"/>
    <property type="evidence" value="ECO:0007669"/>
    <property type="project" value="InterPro"/>
</dbReference>
<reference evidence="9" key="1">
    <citation type="submission" date="2022-11" db="UniProtKB">
        <authorList>
            <consortium name="WormBaseParasite"/>
        </authorList>
    </citation>
    <scope>IDENTIFICATION</scope>
</reference>
<dbReference type="InterPro" id="IPR008991">
    <property type="entry name" value="Translation_prot_SH3-like_sf"/>
</dbReference>
<dbReference type="AlphaFoldDB" id="A0A914XKP4"/>
<dbReference type="InterPro" id="IPR005825">
    <property type="entry name" value="Ribosomal_uL24_CS"/>
</dbReference>
<evidence type="ECO:0000259" key="6">
    <source>
        <dbReference type="Pfam" id="PF00467"/>
    </source>
</evidence>
<protein>
    <recommendedName>
        <fullName evidence="4">Large ribosomal subunit protein uL24m</fullName>
    </recommendedName>
    <alternativeName>
        <fullName evidence="5">39S ribosomal protein L24, mitochondrial</fullName>
    </alternativeName>
</protein>
<evidence type="ECO:0000313" key="9">
    <source>
        <dbReference type="WBParaSite" id="PSAMB.scaffold9206size5238.g32243.t1"/>
    </source>
</evidence>
<dbReference type="GO" id="GO:0005840">
    <property type="term" value="C:ribosome"/>
    <property type="evidence" value="ECO:0007669"/>
    <property type="project" value="InterPro"/>
</dbReference>
<keyword evidence="8" id="KW-1185">Reference proteome</keyword>